<dbReference type="PANTHER" id="PTHR35146">
    <property type="entry name" value="UPF0178 PROTEIN YAII"/>
    <property type="match status" value="1"/>
</dbReference>
<evidence type="ECO:0000313" key="1">
    <source>
        <dbReference type="EMBL" id="MPN21338.1"/>
    </source>
</evidence>
<accession>A0A645G3A3</accession>
<gene>
    <name evidence="1" type="ORF">SDC9_168717</name>
</gene>
<comment type="caution">
    <text evidence="1">The sequence shown here is derived from an EMBL/GenBank/DDBJ whole genome shotgun (WGS) entry which is preliminary data.</text>
</comment>
<dbReference type="AlphaFoldDB" id="A0A645G3A3"/>
<dbReference type="Pfam" id="PF02639">
    <property type="entry name" value="DUF188"/>
    <property type="match status" value="1"/>
</dbReference>
<dbReference type="InterPro" id="IPR003791">
    <property type="entry name" value="UPF0178"/>
</dbReference>
<dbReference type="EMBL" id="VSSQ01069299">
    <property type="protein sequence ID" value="MPN21338.1"/>
    <property type="molecule type" value="Genomic_DNA"/>
</dbReference>
<name>A0A645G3A3_9ZZZZ</name>
<organism evidence="1">
    <name type="scientific">bioreactor metagenome</name>
    <dbReference type="NCBI Taxonomy" id="1076179"/>
    <lineage>
        <taxon>unclassified sequences</taxon>
        <taxon>metagenomes</taxon>
        <taxon>ecological metagenomes</taxon>
    </lineage>
</organism>
<proteinExistence type="inferred from homology"/>
<protein>
    <submittedName>
        <fullName evidence="1">Uncharacterized protein</fullName>
    </submittedName>
</protein>
<sequence>MCHTIKFGGDGLKILIDADGCPVVDLTVETAKDFGLECVIFFDTSHVFENDYARTVMVSKGTDSVDFALVNEIGKNDIAVTQDYGLAAMCLAKGALPINQDGRVYTEKNIGSLLEMRHVSKKIRRAGGRTKGPKKREPYQSENFAKSLRNLIELQLRKEFLKNE</sequence>
<dbReference type="PANTHER" id="PTHR35146:SF1">
    <property type="entry name" value="UPF0178 PROTEIN YAII"/>
    <property type="match status" value="1"/>
</dbReference>
<reference evidence="1" key="1">
    <citation type="submission" date="2019-08" db="EMBL/GenBank/DDBJ databases">
        <authorList>
            <person name="Kucharzyk K."/>
            <person name="Murdoch R.W."/>
            <person name="Higgins S."/>
            <person name="Loffler F."/>
        </authorList>
    </citation>
    <scope>NUCLEOTIDE SEQUENCE</scope>
</reference>
<dbReference type="HAMAP" id="MF_00489">
    <property type="entry name" value="UPF0178"/>
    <property type="match status" value="1"/>
</dbReference>
<dbReference type="NCBIfam" id="NF001095">
    <property type="entry name" value="PRK00124.1"/>
    <property type="match status" value="1"/>
</dbReference>